<dbReference type="PROSITE" id="PS50113">
    <property type="entry name" value="PAC"/>
    <property type="match status" value="1"/>
</dbReference>
<keyword evidence="8" id="KW-0067">ATP-binding</keyword>
<evidence type="ECO:0000313" key="13">
    <source>
        <dbReference type="EMBL" id="MCU7552015.1"/>
    </source>
</evidence>
<evidence type="ECO:0000256" key="10">
    <source>
        <dbReference type="SAM" id="Phobius"/>
    </source>
</evidence>
<dbReference type="Gene3D" id="3.30.450.20">
    <property type="entry name" value="PAS domain"/>
    <property type="match status" value="3"/>
</dbReference>
<name>A0A9X2XZD0_9BACT</name>
<evidence type="ECO:0000256" key="1">
    <source>
        <dbReference type="ARBA" id="ARBA00000085"/>
    </source>
</evidence>
<dbReference type="InterPro" id="IPR003594">
    <property type="entry name" value="HATPase_dom"/>
</dbReference>
<keyword evidence="7" id="KW-0418">Kinase</keyword>
<dbReference type="PANTHER" id="PTHR24421:SF10">
    <property type="entry name" value="NITRATE_NITRITE SENSOR PROTEIN NARQ"/>
    <property type="match status" value="1"/>
</dbReference>
<keyword evidence="10" id="KW-0472">Membrane</keyword>
<dbReference type="SUPFAM" id="SSF55785">
    <property type="entry name" value="PYP-like sensor domain (PAS domain)"/>
    <property type="match status" value="1"/>
</dbReference>
<dbReference type="AlphaFoldDB" id="A0A9X2XZD0"/>
<dbReference type="RefSeq" id="WP_279299452.1">
    <property type="nucleotide sequence ID" value="NZ_JAOTIF010000027.1"/>
</dbReference>
<feature type="transmembrane region" description="Helical" evidence="10">
    <location>
        <begin position="288"/>
        <end position="310"/>
    </location>
</feature>
<reference evidence="13" key="1">
    <citation type="submission" date="2022-09" db="EMBL/GenBank/DDBJ databases">
        <authorList>
            <person name="Yuan C."/>
            <person name="Ke Z."/>
        </authorList>
    </citation>
    <scope>NUCLEOTIDE SEQUENCE</scope>
    <source>
        <strain evidence="13">LB-8</strain>
    </source>
</reference>
<dbReference type="InterPro" id="IPR000700">
    <property type="entry name" value="PAS-assoc_C"/>
</dbReference>
<feature type="domain" description="PAC" evidence="12">
    <location>
        <begin position="392"/>
        <end position="443"/>
    </location>
</feature>
<dbReference type="CDD" id="cd12915">
    <property type="entry name" value="PDC2_DGC_like"/>
    <property type="match status" value="1"/>
</dbReference>
<dbReference type="InterPro" id="IPR035965">
    <property type="entry name" value="PAS-like_dom_sf"/>
</dbReference>
<proteinExistence type="predicted"/>
<dbReference type="PANTHER" id="PTHR24421">
    <property type="entry name" value="NITRATE/NITRITE SENSOR PROTEIN NARX-RELATED"/>
    <property type="match status" value="1"/>
</dbReference>
<feature type="transmembrane region" description="Helical" evidence="10">
    <location>
        <begin position="12"/>
        <end position="30"/>
    </location>
</feature>
<dbReference type="InterPro" id="IPR013767">
    <property type="entry name" value="PAS_fold"/>
</dbReference>
<evidence type="ECO:0000256" key="5">
    <source>
        <dbReference type="ARBA" id="ARBA00022679"/>
    </source>
</evidence>
<dbReference type="PROSITE" id="PS50109">
    <property type="entry name" value="HIS_KIN"/>
    <property type="match status" value="1"/>
</dbReference>
<evidence type="ECO:0000259" key="11">
    <source>
        <dbReference type="PROSITE" id="PS50109"/>
    </source>
</evidence>
<dbReference type="NCBIfam" id="TIGR00229">
    <property type="entry name" value="sensory_box"/>
    <property type="match status" value="1"/>
</dbReference>
<keyword evidence="9" id="KW-0902">Two-component regulatory system</keyword>
<dbReference type="SUPFAM" id="SSF55874">
    <property type="entry name" value="ATPase domain of HSP90 chaperone/DNA topoisomerase II/histidine kinase"/>
    <property type="match status" value="1"/>
</dbReference>
<gene>
    <name evidence="13" type="ORF">OCK74_23040</name>
</gene>
<dbReference type="InterPro" id="IPR050482">
    <property type="entry name" value="Sensor_HK_TwoCompSys"/>
</dbReference>
<dbReference type="Pfam" id="PF07730">
    <property type="entry name" value="HisKA_3"/>
    <property type="match status" value="1"/>
</dbReference>
<evidence type="ECO:0000256" key="7">
    <source>
        <dbReference type="ARBA" id="ARBA00022777"/>
    </source>
</evidence>
<dbReference type="Proteomes" id="UP001155483">
    <property type="component" value="Unassembled WGS sequence"/>
</dbReference>
<dbReference type="SMART" id="SM00387">
    <property type="entry name" value="HATPase_c"/>
    <property type="match status" value="1"/>
</dbReference>
<keyword evidence="10" id="KW-0812">Transmembrane</keyword>
<evidence type="ECO:0000256" key="8">
    <source>
        <dbReference type="ARBA" id="ARBA00022840"/>
    </source>
</evidence>
<protein>
    <recommendedName>
        <fullName evidence="3">histidine kinase</fullName>
        <ecNumber evidence="3">2.7.13.3</ecNumber>
    </recommendedName>
</protein>
<dbReference type="Gene3D" id="1.20.5.1930">
    <property type="match status" value="1"/>
</dbReference>
<evidence type="ECO:0000256" key="4">
    <source>
        <dbReference type="ARBA" id="ARBA00022553"/>
    </source>
</evidence>
<evidence type="ECO:0000256" key="3">
    <source>
        <dbReference type="ARBA" id="ARBA00012438"/>
    </source>
</evidence>
<dbReference type="GO" id="GO:0005524">
    <property type="term" value="F:ATP binding"/>
    <property type="evidence" value="ECO:0007669"/>
    <property type="project" value="UniProtKB-KW"/>
</dbReference>
<evidence type="ECO:0000256" key="6">
    <source>
        <dbReference type="ARBA" id="ARBA00022741"/>
    </source>
</evidence>
<dbReference type="InterPro" id="IPR000014">
    <property type="entry name" value="PAS"/>
</dbReference>
<feature type="domain" description="Histidine kinase" evidence="11">
    <location>
        <begin position="466"/>
        <end position="656"/>
    </location>
</feature>
<evidence type="ECO:0000256" key="2">
    <source>
        <dbReference type="ARBA" id="ARBA00004370"/>
    </source>
</evidence>
<dbReference type="GO" id="GO:0000155">
    <property type="term" value="F:phosphorelay sensor kinase activity"/>
    <property type="evidence" value="ECO:0007669"/>
    <property type="project" value="InterPro"/>
</dbReference>
<keyword evidence="5" id="KW-0808">Transferase</keyword>
<dbReference type="InterPro" id="IPR029151">
    <property type="entry name" value="Sensor-like_sf"/>
</dbReference>
<dbReference type="SUPFAM" id="SSF103190">
    <property type="entry name" value="Sensory domain-like"/>
    <property type="match status" value="1"/>
</dbReference>
<dbReference type="Gene3D" id="3.30.565.10">
    <property type="entry name" value="Histidine kinase-like ATPase, C-terminal domain"/>
    <property type="match status" value="1"/>
</dbReference>
<dbReference type="Pfam" id="PF00989">
    <property type="entry name" value="PAS"/>
    <property type="match status" value="1"/>
</dbReference>
<dbReference type="InterPro" id="IPR011712">
    <property type="entry name" value="Sig_transdc_His_kin_sub3_dim/P"/>
</dbReference>
<dbReference type="InterPro" id="IPR005467">
    <property type="entry name" value="His_kinase_dom"/>
</dbReference>
<dbReference type="InterPro" id="IPR036890">
    <property type="entry name" value="HATPase_C_sf"/>
</dbReference>
<evidence type="ECO:0000259" key="12">
    <source>
        <dbReference type="PROSITE" id="PS50113"/>
    </source>
</evidence>
<dbReference type="GO" id="GO:0006355">
    <property type="term" value="P:regulation of DNA-templated transcription"/>
    <property type="evidence" value="ECO:0007669"/>
    <property type="project" value="InterPro"/>
</dbReference>
<keyword evidence="14" id="KW-1185">Reference proteome</keyword>
<evidence type="ECO:0000313" key="14">
    <source>
        <dbReference type="Proteomes" id="UP001155483"/>
    </source>
</evidence>
<keyword evidence="6" id="KW-0547">Nucleotide-binding</keyword>
<dbReference type="GO" id="GO:0046983">
    <property type="term" value="F:protein dimerization activity"/>
    <property type="evidence" value="ECO:0007669"/>
    <property type="project" value="InterPro"/>
</dbReference>
<dbReference type="EMBL" id="JAOTIF010000027">
    <property type="protein sequence ID" value="MCU7552015.1"/>
    <property type="molecule type" value="Genomic_DNA"/>
</dbReference>
<dbReference type="EC" id="2.7.13.3" evidence="3"/>
<dbReference type="Pfam" id="PF02518">
    <property type="entry name" value="HATPase_c"/>
    <property type="match status" value="1"/>
</dbReference>
<dbReference type="GO" id="GO:0016020">
    <property type="term" value="C:membrane"/>
    <property type="evidence" value="ECO:0007669"/>
    <property type="project" value="UniProtKB-SubCell"/>
</dbReference>
<comment type="caution">
    <text evidence="13">The sequence shown here is derived from an EMBL/GenBank/DDBJ whole genome shotgun (WGS) entry which is preliminary data.</text>
</comment>
<comment type="subcellular location">
    <subcellularLocation>
        <location evidence="2">Membrane</location>
    </subcellularLocation>
</comment>
<reference evidence="13" key="2">
    <citation type="submission" date="2023-04" db="EMBL/GenBank/DDBJ databases">
        <title>Paracnuella aquatica gen. nov., sp. nov., a member of the family Chitinophagaceae isolated from a hot spring.</title>
        <authorList>
            <person name="Wang C."/>
        </authorList>
    </citation>
    <scope>NUCLEOTIDE SEQUENCE</scope>
    <source>
        <strain evidence="13">LB-8</strain>
    </source>
</reference>
<sequence length="668" mass="75705">MKDIIQKPGRLFIIIFLFSFLIIFLVWKQVLHQVTVDRKATIAAAVQRNSNLAASLEQYALRTIRNADAVLQLVKMEYEKKGKRIDLKDLLNIGMIGTRNINGIGILDENGRLIISNLNLPQDSLLDFSYREYFYFHKTRRNQLFLSKPLLSKTIGKTVIMLSRRIDKPDESFGGAVAVQIEPSTFMQFYANSKLRERDIISLVAPDGITYARRRGSRESHGEDIHKSPLLKYAAQKAIGNYFAKDAIYGIPTYFSYRKLPAYPVIASVGSAESDILSDHHKRAKREYMFGGIITVLIILFSSFVLFVSAQRRKGTRQIRDSEIRYRSIFENSQDAIIVALGNGQIEAMNLAAVQLFRIEKQRLFSLTLKQLFKDAAPNIKMNESVVGDGSFKGEVLFTRDDNTTFTGEIVYSKYLDVKGELRFIVLVRDISMRKQMEQELLREQERYQQELTKQIILAQEREREIIGHELHDNVNQILTTVKLNLEMAVHNPEARNGFLSKSIQYVMTCISEIRHLSRELSAPTLGTLSLIDSIKGLIDMVASSTSMEISFWHEGYHTSLIKDQKLAIYRILQELMNNIIKHSGASCIKIELSQTEEVTVLIITDNGKGFDPSKRPNGIGLNNILSRAKVFGGDMFIQSKEGHGCSVTVKIPIIPDPAGQTNAIKTP</sequence>
<accession>A0A9X2XZD0</accession>
<keyword evidence="10" id="KW-1133">Transmembrane helix</keyword>
<dbReference type="CDD" id="cd12914">
    <property type="entry name" value="PDC1_DGC_like"/>
    <property type="match status" value="1"/>
</dbReference>
<comment type="catalytic activity">
    <reaction evidence="1">
        <text>ATP + protein L-histidine = ADP + protein N-phospho-L-histidine.</text>
        <dbReference type="EC" id="2.7.13.3"/>
    </reaction>
</comment>
<dbReference type="CDD" id="cd16917">
    <property type="entry name" value="HATPase_UhpB-NarQ-NarX-like"/>
    <property type="match status" value="1"/>
</dbReference>
<evidence type="ECO:0000256" key="9">
    <source>
        <dbReference type="ARBA" id="ARBA00023012"/>
    </source>
</evidence>
<keyword evidence="4" id="KW-0597">Phosphoprotein</keyword>
<organism evidence="13 14">
    <name type="scientific">Paraflavisolibacter caeni</name>
    <dbReference type="NCBI Taxonomy" id="2982496"/>
    <lineage>
        <taxon>Bacteria</taxon>
        <taxon>Pseudomonadati</taxon>
        <taxon>Bacteroidota</taxon>
        <taxon>Chitinophagia</taxon>
        <taxon>Chitinophagales</taxon>
        <taxon>Chitinophagaceae</taxon>
        <taxon>Paraflavisolibacter</taxon>
    </lineage>
</organism>